<accession>A0A1X7SPN8</accession>
<evidence type="ECO:0000313" key="1">
    <source>
        <dbReference type="EnsemblMetazoa" id="Aqu2.1.04081_001"/>
    </source>
</evidence>
<dbReference type="InParanoid" id="A0A1X7SPN8"/>
<sequence length="58" mass="6728">MATGWTLIKQRSCPVTDMTLYHRYIQSLPLQRKGLVYYHTLPHSSFNLTSGGTKYTKH</sequence>
<dbReference type="EnsemblMetazoa" id="Aqu2.1.04081_001">
    <property type="protein sequence ID" value="Aqu2.1.04081_001"/>
    <property type="gene ID" value="Aqu2.1.04081"/>
</dbReference>
<reference evidence="1" key="1">
    <citation type="submission" date="2017-05" db="UniProtKB">
        <authorList>
            <consortium name="EnsemblMetazoa"/>
        </authorList>
    </citation>
    <scope>IDENTIFICATION</scope>
</reference>
<organism evidence="1">
    <name type="scientific">Amphimedon queenslandica</name>
    <name type="common">Sponge</name>
    <dbReference type="NCBI Taxonomy" id="400682"/>
    <lineage>
        <taxon>Eukaryota</taxon>
        <taxon>Metazoa</taxon>
        <taxon>Porifera</taxon>
        <taxon>Demospongiae</taxon>
        <taxon>Heteroscleromorpha</taxon>
        <taxon>Haplosclerida</taxon>
        <taxon>Niphatidae</taxon>
        <taxon>Amphimedon</taxon>
    </lineage>
</organism>
<protein>
    <submittedName>
        <fullName evidence="1">Uncharacterized protein</fullName>
    </submittedName>
</protein>
<name>A0A1X7SPN8_AMPQE</name>
<proteinExistence type="predicted"/>
<dbReference type="AlphaFoldDB" id="A0A1X7SPN8"/>